<feature type="region of interest" description="Disordered" evidence="2">
    <location>
        <begin position="420"/>
        <end position="440"/>
    </location>
</feature>
<accession>A0ABD3LI62</accession>
<feature type="compositionally biased region" description="Pro residues" evidence="2">
    <location>
        <begin position="423"/>
        <end position="440"/>
    </location>
</feature>
<dbReference type="InterPro" id="IPR032675">
    <property type="entry name" value="LRR_dom_sf"/>
</dbReference>
<feature type="domain" description="Disease resistance R13L4/SHOC-2-like LRR" evidence="3">
    <location>
        <begin position="24"/>
        <end position="127"/>
    </location>
</feature>
<sequence length="440" mass="50391">MSPVKAHELPRISKEPFLKLPYSIGGLVKLMRLNLSRCKYIEELPDSIGKLQSLVELDLSSTSIGRLPDSIGNLKQLKVLRMCQIREIIELPRAIWLLEKLEELNAHECWNLIGEIPKEIGRMSRLRILDLSSTCICGLPATVSHLSNLQTLELKDCLKLKQLPELPPSLPFLTWGRACFWCSPPGEYWRVAPSQQETPVITLPTNIGSLSQLKKLELCCENVQFLPQLPSSLRQLQLHHLVTTRSPDFSNLKDLSFLTFDGCSLELSRIFDAESEYLRMDYCKFREVDAPLQLKMKRLRSLNMDNCKFLPEVFDLSGMKNLEKVSLRYCEQLVEICGLEELGSLCSLLVEFCFSLERISDLSKLKKLPKLQVLGCWKLNREEIYWNYWNGEFRGDICNVDGFDLSSVPDERRMDVFFSRSLPPRPPLPPLPPPPPPPPP</sequence>
<evidence type="ECO:0000256" key="2">
    <source>
        <dbReference type="SAM" id="MobiDB-lite"/>
    </source>
</evidence>
<gene>
    <name evidence="4" type="ORF">ACJRO7_010925</name>
</gene>
<evidence type="ECO:0000313" key="5">
    <source>
        <dbReference type="Proteomes" id="UP001634007"/>
    </source>
</evidence>
<dbReference type="SUPFAM" id="SSF52058">
    <property type="entry name" value="L domain-like"/>
    <property type="match status" value="2"/>
</dbReference>
<dbReference type="InterPro" id="IPR055414">
    <property type="entry name" value="LRR_R13L4/SHOC2-like"/>
</dbReference>
<dbReference type="Proteomes" id="UP001634007">
    <property type="component" value="Unassembled WGS sequence"/>
</dbReference>
<evidence type="ECO:0000259" key="3">
    <source>
        <dbReference type="Pfam" id="PF23598"/>
    </source>
</evidence>
<protein>
    <recommendedName>
        <fullName evidence="3">Disease resistance R13L4/SHOC-2-like LRR domain-containing protein</fullName>
    </recommendedName>
</protein>
<dbReference type="InterPro" id="IPR050715">
    <property type="entry name" value="LRR-SigEffector_domain"/>
</dbReference>
<keyword evidence="1" id="KW-0677">Repeat</keyword>
<name>A0ABD3LI62_EUCGL</name>
<keyword evidence="5" id="KW-1185">Reference proteome</keyword>
<evidence type="ECO:0000256" key="1">
    <source>
        <dbReference type="ARBA" id="ARBA00022737"/>
    </source>
</evidence>
<dbReference type="PANTHER" id="PTHR45752:SF195">
    <property type="entry name" value="LEUCINE-RICH REPEAT (LRR) FAMILY PROTEIN-RELATED"/>
    <property type="match status" value="1"/>
</dbReference>
<evidence type="ECO:0000313" key="4">
    <source>
        <dbReference type="EMBL" id="KAL3749876.1"/>
    </source>
</evidence>
<dbReference type="Gene3D" id="3.80.10.10">
    <property type="entry name" value="Ribonuclease Inhibitor"/>
    <property type="match status" value="2"/>
</dbReference>
<dbReference type="EMBL" id="JBJKBG010000002">
    <property type="protein sequence ID" value="KAL3749876.1"/>
    <property type="molecule type" value="Genomic_DNA"/>
</dbReference>
<dbReference type="AlphaFoldDB" id="A0ABD3LI62"/>
<comment type="caution">
    <text evidence="4">The sequence shown here is derived from an EMBL/GenBank/DDBJ whole genome shotgun (WGS) entry which is preliminary data.</text>
</comment>
<organism evidence="4 5">
    <name type="scientific">Eucalyptus globulus</name>
    <name type="common">Tasmanian blue gum</name>
    <dbReference type="NCBI Taxonomy" id="34317"/>
    <lineage>
        <taxon>Eukaryota</taxon>
        <taxon>Viridiplantae</taxon>
        <taxon>Streptophyta</taxon>
        <taxon>Embryophyta</taxon>
        <taxon>Tracheophyta</taxon>
        <taxon>Spermatophyta</taxon>
        <taxon>Magnoliopsida</taxon>
        <taxon>eudicotyledons</taxon>
        <taxon>Gunneridae</taxon>
        <taxon>Pentapetalae</taxon>
        <taxon>rosids</taxon>
        <taxon>malvids</taxon>
        <taxon>Myrtales</taxon>
        <taxon>Myrtaceae</taxon>
        <taxon>Myrtoideae</taxon>
        <taxon>Eucalypteae</taxon>
        <taxon>Eucalyptus</taxon>
    </lineage>
</organism>
<dbReference type="Pfam" id="PF23598">
    <property type="entry name" value="LRR_14"/>
    <property type="match status" value="1"/>
</dbReference>
<dbReference type="PANTHER" id="PTHR45752">
    <property type="entry name" value="LEUCINE-RICH REPEAT-CONTAINING"/>
    <property type="match status" value="1"/>
</dbReference>
<proteinExistence type="predicted"/>
<reference evidence="4 5" key="1">
    <citation type="submission" date="2024-11" db="EMBL/GenBank/DDBJ databases">
        <title>Chromosome-level genome assembly of Eucalyptus globulus Labill. provides insights into its genome evolution.</title>
        <authorList>
            <person name="Li X."/>
        </authorList>
    </citation>
    <scope>NUCLEOTIDE SEQUENCE [LARGE SCALE GENOMIC DNA]</scope>
    <source>
        <strain evidence="4">CL2024</strain>
        <tissue evidence="4">Fresh tender leaves</tissue>
    </source>
</reference>